<name>A0A7S8EC26_9CHLR</name>
<keyword evidence="6 7" id="KW-0472">Membrane</keyword>
<evidence type="ECO:0000256" key="6">
    <source>
        <dbReference type="ARBA" id="ARBA00023136"/>
    </source>
</evidence>
<protein>
    <submittedName>
        <fullName evidence="9">Sugar ABC transporter permease</fullName>
    </submittedName>
</protein>
<evidence type="ECO:0000313" key="10">
    <source>
        <dbReference type="Proteomes" id="UP000594468"/>
    </source>
</evidence>
<dbReference type="Pfam" id="PF00528">
    <property type="entry name" value="BPD_transp_1"/>
    <property type="match status" value="1"/>
</dbReference>
<dbReference type="SUPFAM" id="SSF161098">
    <property type="entry name" value="MetI-like"/>
    <property type="match status" value="1"/>
</dbReference>
<feature type="transmembrane region" description="Helical" evidence="7">
    <location>
        <begin position="275"/>
        <end position="300"/>
    </location>
</feature>
<dbReference type="Proteomes" id="UP000594468">
    <property type="component" value="Chromosome"/>
</dbReference>
<keyword evidence="10" id="KW-1185">Reference proteome</keyword>
<evidence type="ECO:0000256" key="1">
    <source>
        <dbReference type="ARBA" id="ARBA00004651"/>
    </source>
</evidence>
<feature type="transmembrane region" description="Helical" evidence="7">
    <location>
        <begin position="227"/>
        <end position="249"/>
    </location>
</feature>
<feature type="transmembrane region" description="Helical" evidence="7">
    <location>
        <begin position="24"/>
        <end position="51"/>
    </location>
</feature>
<dbReference type="InterPro" id="IPR000515">
    <property type="entry name" value="MetI-like"/>
</dbReference>
<evidence type="ECO:0000259" key="8">
    <source>
        <dbReference type="PROSITE" id="PS50928"/>
    </source>
</evidence>
<dbReference type="PANTHER" id="PTHR30193">
    <property type="entry name" value="ABC TRANSPORTER PERMEASE PROTEIN"/>
    <property type="match status" value="1"/>
</dbReference>
<organism evidence="9 10">
    <name type="scientific">Phototrophicus methaneseepsis</name>
    <dbReference type="NCBI Taxonomy" id="2710758"/>
    <lineage>
        <taxon>Bacteria</taxon>
        <taxon>Bacillati</taxon>
        <taxon>Chloroflexota</taxon>
        <taxon>Candidatus Thermofontia</taxon>
        <taxon>Phototrophicales</taxon>
        <taxon>Phototrophicaceae</taxon>
        <taxon>Phototrophicus</taxon>
    </lineage>
</organism>
<feature type="transmembrane region" description="Helical" evidence="7">
    <location>
        <begin position="171"/>
        <end position="194"/>
    </location>
</feature>
<dbReference type="InterPro" id="IPR051393">
    <property type="entry name" value="ABC_transporter_permease"/>
</dbReference>
<dbReference type="AlphaFoldDB" id="A0A7S8EC26"/>
<feature type="transmembrane region" description="Helical" evidence="7">
    <location>
        <begin position="123"/>
        <end position="141"/>
    </location>
</feature>
<dbReference type="RefSeq" id="WP_195172238.1">
    <property type="nucleotide sequence ID" value="NZ_CP062983.1"/>
</dbReference>
<dbReference type="GO" id="GO:0055085">
    <property type="term" value="P:transmembrane transport"/>
    <property type="evidence" value="ECO:0007669"/>
    <property type="project" value="InterPro"/>
</dbReference>
<keyword evidence="5 7" id="KW-1133">Transmembrane helix</keyword>
<evidence type="ECO:0000256" key="5">
    <source>
        <dbReference type="ARBA" id="ARBA00022989"/>
    </source>
</evidence>
<comment type="similarity">
    <text evidence="7">Belongs to the binding-protein-dependent transport system permease family.</text>
</comment>
<keyword evidence="4 7" id="KW-0812">Transmembrane</keyword>
<dbReference type="KEGG" id="pmet:G4Y79_07320"/>
<comment type="subcellular location">
    <subcellularLocation>
        <location evidence="1 7">Cell membrane</location>
        <topology evidence="1 7">Multi-pass membrane protein</topology>
    </subcellularLocation>
</comment>
<keyword evidence="2 7" id="KW-0813">Transport</keyword>
<dbReference type="PANTHER" id="PTHR30193:SF37">
    <property type="entry name" value="INNER MEMBRANE ABC TRANSPORTER PERMEASE PROTEIN YCJO"/>
    <property type="match status" value="1"/>
</dbReference>
<dbReference type="InterPro" id="IPR035906">
    <property type="entry name" value="MetI-like_sf"/>
</dbReference>
<gene>
    <name evidence="9" type="ORF">G4Y79_07320</name>
</gene>
<evidence type="ECO:0000256" key="4">
    <source>
        <dbReference type="ARBA" id="ARBA00022692"/>
    </source>
</evidence>
<evidence type="ECO:0000313" key="9">
    <source>
        <dbReference type="EMBL" id="QPC84174.1"/>
    </source>
</evidence>
<dbReference type="PROSITE" id="PS50928">
    <property type="entry name" value="ABC_TM1"/>
    <property type="match status" value="1"/>
</dbReference>
<evidence type="ECO:0000256" key="7">
    <source>
        <dbReference type="RuleBase" id="RU363032"/>
    </source>
</evidence>
<sequence length="306" mass="34322">MASIASQGIGSRFLELRASVRKNWWIYLTLVPPFALLTVFTLVPIVQSFLLSFKKWSLRKETWIGLANYERLLTDPVFWKAIENTLIYTIVVVSIGLAIALLLSELIRPLPRHTQTFFKASFYLPSVVAVVVVALVWRWIYNANSYGLLNYLLSFIGMDPVPWLQDSATAFPALMATSLIGGQGASIVLILAAMGNIPNHLYESARLDGSTRFSEFRFITVPLLKPTLLYLTVMNTISSFQVFTGIYLLTNGGPNNSTTTLAFSVYRSGFVQFDFGYASAQAVILFLFIAVFTVILFRFLSDEVEY</sequence>
<dbReference type="CDD" id="cd06261">
    <property type="entry name" value="TM_PBP2"/>
    <property type="match status" value="1"/>
</dbReference>
<proteinExistence type="inferred from homology"/>
<reference evidence="9 10" key="1">
    <citation type="submission" date="2020-02" db="EMBL/GenBank/DDBJ databases">
        <authorList>
            <person name="Zheng R.K."/>
            <person name="Sun C.M."/>
        </authorList>
    </citation>
    <scope>NUCLEOTIDE SEQUENCE [LARGE SCALE GENOMIC DNA]</scope>
    <source>
        <strain evidence="10">rifampicinis</strain>
    </source>
</reference>
<keyword evidence="3" id="KW-1003">Cell membrane</keyword>
<evidence type="ECO:0000256" key="3">
    <source>
        <dbReference type="ARBA" id="ARBA00022475"/>
    </source>
</evidence>
<dbReference type="GO" id="GO:0005886">
    <property type="term" value="C:plasma membrane"/>
    <property type="evidence" value="ECO:0007669"/>
    <property type="project" value="UniProtKB-SubCell"/>
</dbReference>
<feature type="domain" description="ABC transmembrane type-1" evidence="8">
    <location>
        <begin position="82"/>
        <end position="296"/>
    </location>
</feature>
<feature type="transmembrane region" description="Helical" evidence="7">
    <location>
        <begin position="85"/>
        <end position="103"/>
    </location>
</feature>
<evidence type="ECO:0000256" key="2">
    <source>
        <dbReference type="ARBA" id="ARBA00022448"/>
    </source>
</evidence>
<dbReference type="Gene3D" id="1.10.3720.10">
    <property type="entry name" value="MetI-like"/>
    <property type="match status" value="1"/>
</dbReference>
<dbReference type="EMBL" id="CP062983">
    <property type="protein sequence ID" value="QPC84174.1"/>
    <property type="molecule type" value="Genomic_DNA"/>
</dbReference>
<accession>A0A7S8EC26</accession>